<evidence type="ECO:0000313" key="1">
    <source>
        <dbReference type="EMBL" id="KAJ1891808.1"/>
    </source>
</evidence>
<organism evidence="1 2">
    <name type="scientific">Kickxella alabastrina</name>
    <dbReference type="NCBI Taxonomy" id="61397"/>
    <lineage>
        <taxon>Eukaryota</taxon>
        <taxon>Fungi</taxon>
        <taxon>Fungi incertae sedis</taxon>
        <taxon>Zoopagomycota</taxon>
        <taxon>Kickxellomycotina</taxon>
        <taxon>Kickxellomycetes</taxon>
        <taxon>Kickxellales</taxon>
        <taxon>Kickxellaceae</taxon>
        <taxon>Kickxella</taxon>
    </lineage>
</organism>
<gene>
    <name evidence="1" type="ORF">LPJ66_006714</name>
</gene>
<dbReference type="EMBL" id="JANBPG010001098">
    <property type="protein sequence ID" value="KAJ1891808.1"/>
    <property type="molecule type" value="Genomic_DNA"/>
</dbReference>
<comment type="caution">
    <text evidence="1">The sequence shown here is derived from an EMBL/GenBank/DDBJ whole genome shotgun (WGS) entry which is preliminary data.</text>
</comment>
<feature type="non-terminal residue" evidence="1">
    <location>
        <position position="219"/>
    </location>
</feature>
<reference evidence="1" key="1">
    <citation type="submission" date="2022-07" db="EMBL/GenBank/DDBJ databases">
        <title>Phylogenomic reconstructions and comparative analyses of Kickxellomycotina fungi.</title>
        <authorList>
            <person name="Reynolds N.K."/>
            <person name="Stajich J.E."/>
            <person name="Barry K."/>
            <person name="Grigoriev I.V."/>
            <person name="Crous P."/>
            <person name="Smith M.E."/>
        </authorList>
    </citation>
    <scope>NUCLEOTIDE SEQUENCE</scope>
    <source>
        <strain evidence="1">Benny 63K</strain>
    </source>
</reference>
<keyword evidence="2" id="KW-1185">Reference proteome</keyword>
<evidence type="ECO:0000313" key="2">
    <source>
        <dbReference type="Proteomes" id="UP001150581"/>
    </source>
</evidence>
<dbReference type="Proteomes" id="UP001150581">
    <property type="component" value="Unassembled WGS sequence"/>
</dbReference>
<proteinExistence type="predicted"/>
<protein>
    <submittedName>
        <fullName evidence="1">Uncharacterized protein</fullName>
    </submittedName>
</protein>
<name>A0ACC1IEP6_9FUNG</name>
<accession>A0ACC1IEP6</accession>
<sequence>MDIDRVERRDQLSVEEFVKEFLEPNLPVILGSHFTSTWAARREWVSDGKPNFPRLLELYAHAQVQVAECDTVYFSDQKRTTMSFSDFVSKWHSNSKLYCKDWHFTQNSPFSAYRPLAHLSNDWLNLHCDSEAAGDDFRFCYLGGDATWTPFHEDVFRSYSWSANICGHKKWILVLPGQNHLFTDGLGNWVYNLMDYDKQKYPRLSELKTLEIMQSPGET</sequence>